<dbReference type="AlphaFoldDB" id="A0A941EVM4"/>
<keyword evidence="1" id="KW-0812">Transmembrane</keyword>
<gene>
    <name evidence="2" type="ORF">KDL01_35435</name>
</gene>
<evidence type="ECO:0000313" key="2">
    <source>
        <dbReference type="EMBL" id="MBR7838615.1"/>
    </source>
</evidence>
<accession>A0A941EVM4</accession>
<keyword evidence="1" id="KW-1133">Transmembrane helix</keyword>
<comment type="caution">
    <text evidence="2">The sequence shown here is derived from an EMBL/GenBank/DDBJ whole genome shotgun (WGS) entry which is preliminary data.</text>
</comment>
<sequence>ALACGGVASIVVGLSPEPADGGTSLRHLFSTAIGFTLLALFPILAAVRGLAPNWTLRPTTGRVLTVLMAGGAAWFLVELHGHGVAGLAERILTAAQTTWPLVIVAACLAESVEVAATRAPVGATERYDGGDGGR</sequence>
<proteinExistence type="predicted"/>
<name>A0A941EVM4_9ACTN</name>
<feature type="non-terminal residue" evidence="2">
    <location>
        <position position="1"/>
    </location>
</feature>
<feature type="transmembrane region" description="Helical" evidence="1">
    <location>
        <begin position="59"/>
        <end position="77"/>
    </location>
</feature>
<organism evidence="2 3">
    <name type="scientific">Actinospica durhamensis</name>
    <dbReference type="NCBI Taxonomy" id="1508375"/>
    <lineage>
        <taxon>Bacteria</taxon>
        <taxon>Bacillati</taxon>
        <taxon>Actinomycetota</taxon>
        <taxon>Actinomycetes</taxon>
        <taxon>Catenulisporales</taxon>
        <taxon>Actinospicaceae</taxon>
        <taxon>Actinospica</taxon>
    </lineage>
</organism>
<keyword evidence="3" id="KW-1185">Reference proteome</keyword>
<evidence type="ECO:0000313" key="3">
    <source>
        <dbReference type="Proteomes" id="UP000675781"/>
    </source>
</evidence>
<dbReference type="Pfam" id="PF06197">
    <property type="entry name" value="DUF998"/>
    <property type="match status" value="1"/>
</dbReference>
<reference evidence="2" key="1">
    <citation type="submission" date="2021-04" db="EMBL/GenBank/DDBJ databases">
        <title>Genome based classification of Actinospica acidithermotolerans sp. nov., an actinobacterium isolated from an Indonesian hot spring.</title>
        <authorList>
            <person name="Kusuma A.B."/>
            <person name="Putra K.E."/>
            <person name="Nafisah S."/>
            <person name="Loh J."/>
            <person name="Nouioui I."/>
            <person name="Goodfellow M."/>
        </authorList>
    </citation>
    <scope>NUCLEOTIDE SEQUENCE</scope>
    <source>
        <strain evidence="2">CSCA 57</strain>
    </source>
</reference>
<dbReference type="InterPro" id="IPR009339">
    <property type="entry name" value="DUF998"/>
</dbReference>
<protein>
    <submittedName>
        <fullName evidence="2">DUF998 domain-containing protein</fullName>
    </submittedName>
</protein>
<keyword evidence="1" id="KW-0472">Membrane</keyword>
<evidence type="ECO:0000256" key="1">
    <source>
        <dbReference type="SAM" id="Phobius"/>
    </source>
</evidence>
<feature type="transmembrane region" description="Helical" evidence="1">
    <location>
        <begin position="28"/>
        <end position="47"/>
    </location>
</feature>
<dbReference type="Proteomes" id="UP000675781">
    <property type="component" value="Unassembled WGS sequence"/>
</dbReference>
<dbReference type="RefSeq" id="WP_212533067.1">
    <property type="nucleotide sequence ID" value="NZ_JAGSOG010000308.1"/>
</dbReference>
<dbReference type="EMBL" id="JAGSOG010000308">
    <property type="protein sequence ID" value="MBR7838615.1"/>
    <property type="molecule type" value="Genomic_DNA"/>
</dbReference>